<comment type="caution">
    <text evidence="3">The sequence shown here is derived from an EMBL/GenBank/DDBJ whole genome shotgun (WGS) entry which is preliminary data.</text>
</comment>
<dbReference type="SUPFAM" id="SSF55347">
    <property type="entry name" value="Glyceraldehyde-3-phosphate dehydrogenase-like, C-terminal domain"/>
    <property type="match status" value="1"/>
</dbReference>
<accession>A0A934R4P1</accession>
<dbReference type="PANTHER" id="PTHR43818:SF5">
    <property type="entry name" value="OXIDOREDUCTASE FAMILY PROTEIN"/>
    <property type="match status" value="1"/>
</dbReference>
<dbReference type="Pfam" id="PF01408">
    <property type="entry name" value="GFO_IDH_MocA"/>
    <property type="match status" value="1"/>
</dbReference>
<dbReference type="InterPro" id="IPR006311">
    <property type="entry name" value="TAT_signal"/>
</dbReference>
<dbReference type="Gene3D" id="3.40.50.720">
    <property type="entry name" value="NAD(P)-binding Rossmann-like Domain"/>
    <property type="match status" value="1"/>
</dbReference>
<evidence type="ECO:0000313" key="4">
    <source>
        <dbReference type="Proteomes" id="UP000600139"/>
    </source>
</evidence>
<dbReference type="InterPro" id="IPR036291">
    <property type="entry name" value="NAD(P)-bd_dom_sf"/>
</dbReference>
<dbReference type="Proteomes" id="UP000600139">
    <property type="component" value="Unassembled WGS sequence"/>
</dbReference>
<dbReference type="InterPro" id="IPR000683">
    <property type="entry name" value="Gfo/Idh/MocA-like_OxRdtase_N"/>
</dbReference>
<dbReference type="PANTHER" id="PTHR43818">
    <property type="entry name" value="BCDNA.GH03377"/>
    <property type="match status" value="1"/>
</dbReference>
<evidence type="ECO:0000313" key="3">
    <source>
        <dbReference type="EMBL" id="MBK1816869.1"/>
    </source>
</evidence>
<dbReference type="Gene3D" id="3.30.360.10">
    <property type="entry name" value="Dihydrodipicolinate Reductase, domain 2"/>
    <property type="match status" value="1"/>
</dbReference>
<evidence type="ECO:0000259" key="2">
    <source>
        <dbReference type="Pfam" id="PF19051"/>
    </source>
</evidence>
<dbReference type="GO" id="GO:0000166">
    <property type="term" value="F:nucleotide binding"/>
    <property type="evidence" value="ECO:0007669"/>
    <property type="project" value="InterPro"/>
</dbReference>
<dbReference type="RefSeq" id="WP_200351793.1">
    <property type="nucleotide sequence ID" value="NZ_BAABHZ010000006.1"/>
</dbReference>
<gene>
    <name evidence="3" type="ORF">JIN84_14685</name>
</gene>
<keyword evidence="4" id="KW-1185">Reference proteome</keyword>
<dbReference type="Pfam" id="PF19051">
    <property type="entry name" value="GFO_IDH_MocA_C2"/>
    <property type="match status" value="1"/>
</dbReference>
<protein>
    <submittedName>
        <fullName evidence="3">Gfo/Idh/MocA family oxidoreductase</fullName>
    </submittedName>
</protein>
<feature type="domain" description="Gfo/Idh/MocA-like oxidoreductase N-terminal" evidence="1">
    <location>
        <begin position="40"/>
        <end position="168"/>
    </location>
</feature>
<evidence type="ECO:0000259" key="1">
    <source>
        <dbReference type="Pfam" id="PF01408"/>
    </source>
</evidence>
<proteinExistence type="predicted"/>
<reference evidence="3" key="1">
    <citation type="submission" date="2021-01" db="EMBL/GenBank/DDBJ databases">
        <title>Modified the classification status of verrucomicrobia.</title>
        <authorList>
            <person name="Feng X."/>
        </authorList>
    </citation>
    <scope>NUCLEOTIDE SEQUENCE</scope>
    <source>
        <strain evidence="3">JCM 18052</strain>
    </source>
</reference>
<name>A0A934R4P1_9BACT</name>
<dbReference type="InterPro" id="IPR050463">
    <property type="entry name" value="Gfo/Idh/MocA_oxidrdct_glycsds"/>
</dbReference>
<organism evidence="3 4">
    <name type="scientific">Luteolibacter yonseiensis</name>
    <dbReference type="NCBI Taxonomy" id="1144680"/>
    <lineage>
        <taxon>Bacteria</taxon>
        <taxon>Pseudomonadati</taxon>
        <taxon>Verrucomicrobiota</taxon>
        <taxon>Verrucomicrobiia</taxon>
        <taxon>Verrucomicrobiales</taxon>
        <taxon>Verrucomicrobiaceae</taxon>
        <taxon>Luteolibacter</taxon>
    </lineage>
</organism>
<sequence length="466" mass="50626">MYTRRHFLQTTFGASAGLIAVPGIFSGSLFAQDSPNKRIQVAQIGCGRMGLADMESILSEKLARVVAVCDLDPKRAAEGKRRIEGKYKKDGESSVSVKVYSDYRELLADPTIDAVVVSLPDHWHGLAASAAAIAGKHIYCQKPLTYNIQESIALRTAVRAKKVILQTGSQQRSENPFTAFRAAIESVWNGRVGKLKSIQIGVGLDKASGRKPQAMPIPAGFDFDTWLGSAPQQDYMEGRVHPQDSFGGRPGWITTEDFGLGMITNWGAHHLDIAHLVMGQQLGGPSTVEAKAGFMKDDQWTVHDTYHIEMLYPDDVKVVLDNKFENGLKIEGEEGWIFCTRGAVKVTASDGNGSKDDGKSALRASDPKLISPLGADAKRLAPSSNQYRNWLEAIVANKDPIAPVDEAARSVQACCAGWISMKLGRKVTWDVKTESFGNDAEANAFCSRKARKAEFDIAALLKSGGI</sequence>
<dbReference type="SUPFAM" id="SSF51735">
    <property type="entry name" value="NAD(P)-binding Rossmann-fold domains"/>
    <property type="match status" value="1"/>
</dbReference>
<dbReference type="PROSITE" id="PS51318">
    <property type="entry name" value="TAT"/>
    <property type="match status" value="1"/>
</dbReference>
<dbReference type="EMBL" id="JAENIK010000011">
    <property type="protein sequence ID" value="MBK1816869.1"/>
    <property type="molecule type" value="Genomic_DNA"/>
</dbReference>
<dbReference type="AlphaFoldDB" id="A0A934R4P1"/>
<feature type="domain" description="Gfo/Idh/MocA-like oxidoreductase bacterial type C-terminal" evidence="2">
    <location>
        <begin position="213"/>
        <end position="338"/>
    </location>
</feature>
<dbReference type="InterPro" id="IPR043906">
    <property type="entry name" value="Gfo/Idh/MocA_OxRdtase_bact_C"/>
</dbReference>